<evidence type="ECO:0000256" key="2">
    <source>
        <dbReference type="ARBA" id="ARBA00023002"/>
    </source>
</evidence>
<reference evidence="4" key="1">
    <citation type="submission" date="2005-07" db="EMBL/GenBank/DDBJ databases">
        <title>Complete sequence of Prochlorococcus marinus str. MIT 9312.</title>
        <authorList>
            <consortium name="US DOE Joint Genome Institute"/>
            <person name="Copeland A."/>
            <person name="Lucas S."/>
            <person name="Lapidus A."/>
            <person name="Barry K."/>
            <person name="Detter J.C."/>
            <person name="Glavina T."/>
            <person name="Hammon N."/>
            <person name="Israni S."/>
            <person name="Pitluck S."/>
            <person name="Thiel J."/>
            <person name="Schmutz J."/>
            <person name="Larimer F."/>
            <person name="Land M."/>
            <person name="Kyrpides N."/>
            <person name="Lykidis A."/>
            <person name="Richardson P."/>
        </authorList>
    </citation>
    <scope>NUCLEOTIDE SEQUENCE [LARGE SCALE GENOMIC DNA]</scope>
    <source>
        <strain evidence="4">MIT 9312</strain>
    </source>
</reference>
<evidence type="ECO:0000313" key="4">
    <source>
        <dbReference type="Proteomes" id="UP000002715"/>
    </source>
</evidence>
<dbReference type="PANTHER" id="PTHR42760">
    <property type="entry name" value="SHORT-CHAIN DEHYDROGENASES/REDUCTASES FAMILY MEMBER"/>
    <property type="match status" value="1"/>
</dbReference>
<dbReference type="InterPro" id="IPR036291">
    <property type="entry name" value="NAD(P)-bd_dom_sf"/>
</dbReference>
<name>Q319N4_PROM9</name>
<keyword evidence="2" id="KW-0560">Oxidoreductase</keyword>
<accession>Q319N4</accession>
<dbReference type="KEGG" id="pmi:PMT9312_1351"/>
<dbReference type="eggNOG" id="COG1028">
    <property type="taxonomic scope" value="Bacteria"/>
</dbReference>
<protein>
    <submittedName>
        <fullName evidence="3">Dehydrogenase</fullName>
    </submittedName>
</protein>
<organism evidence="3 4">
    <name type="scientific">Prochlorococcus marinus (strain MIT 9312)</name>
    <dbReference type="NCBI Taxonomy" id="74546"/>
    <lineage>
        <taxon>Bacteria</taxon>
        <taxon>Bacillati</taxon>
        <taxon>Cyanobacteriota</taxon>
        <taxon>Cyanophyceae</taxon>
        <taxon>Synechococcales</taxon>
        <taxon>Prochlorococcaceae</taxon>
        <taxon>Prochlorococcus</taxon>
    </lineage>
</organism>
<dbReference type="OrthoDB" id="9803333at2"/>
<dbReference type="InterPro" id="IPR002347">
    <property type="entry name" value="SDR_fam"/>
</dbReference>
<dbReference type="PANTHER" id="PTHR42760:SF133">
    <property type="entry name" value="3-OXOACYL-[ACYL-CARRIER-PROTEIN] REDUCTASE"/>
    <property type="match status" value="1"/>
</dbReference>
<dbReference type="Proteomes" id="UP000002715">
    <property type="component" value="Chromosome"/>
</dbReference>
<dbReference type="AlphaFoldDB" id="Q319N4"/>
<comment type="similarity">
    <text evidence="1">Belongs to the short-chain dehydrogenases/reductases (SDR) family.</text>
</comment>
<dbReference type="PRINTS" id="PR00081">
    <property type="entry name" value="GDHRDH"/>
</dbReference>
<dbReference type="STRING" id="74546.PMT9312_1351"/>
<gene>
    <name evidence="3" type="ordered locus">PMT9312_1351</name>
</gene>
<dbReference type="Gene3D" id="3.40.50.720">
    <property type="entry name" value="NAD(P)-binding Rossmann-like Domain"/>
    <property type="match status" value="1"/>
</dbReference>
<sequence>MNLDLKDKFIIIAGGLGGIGLETVKDLISEGAEISILTQNESKYIEYSKYFDVHLLDYESEDSIKATFEFLMKNRKPSGFISFVGTGRSSNNAFQNKDDVIKMWQVNYFANRLLAKIFVESTRKIFGDPKNSDYFITLTASIASNLFINCPTEYSVSKIALVRLCKDLSWKLAPYYRVNCISPGNIFFKGGTWDRIQKEGKIDIDELLKTKVPSRRFGTPSDISKFAVFLSSPLASFINGSCIKIDGGQSTYT</sequence>
<dbReference type="HOGENOM" id="CLU_010194_1_2_3"/>
<evidence type="ECO:0000313" key="3">
    <source>
        <dbReference type="EMBL" id="ABB50411.1"/>
    </source>
</evidence>
<dbReference type="Pfam" id="PF13561">
    <property type="entry name" value="adh_short_C2"/>
    <property type="match status" value="1"/>
</dbReference>
<dbReference type="SUPFAM" id="SSF51735">
    <property type="entry name" value="NAD(P)-binding Rossmann-fold domains"/>
    <property type="match status" value="1"/>
</dbReference>
<dbReference type="EMBL" id="CP000111">
    <property type="protein sequence ID" value="ABB50411.1"/>
    <property type="molecule type" value="Genomic_DNA"/>
</dbReference>
<dbReference type="RefSeq" id="WP_011376897.1">
    <property type="nucleotide sequence ID" value="NC_007577.1"/>
</dbReference>
<proteinExistence type="inferred from homology"/>
<evidence type="ECO:0000256" key="1">
    <source>
        <dbReference type="ARBA" id="ARBA00006484"/>
    </source>
</evidence>
<dbReference type="GO" id="GO:0016616">
    <property type="term" value="F:oxidoreductase activity, acting on the CH-OH group of donors, NAD or NADP as acceptor"/>
    <property type="evidence" value="ECO:0007669"/>
    <property type="project" value="TreeGrafter"/>
</dbReference>